<name>A0ABV4YSB5_9BACI</name>
<feature type="region of interest" description="Disordered" evidence="1">
    <location>
        <begin position="81"/>
        <end position="103"/>
    </location>
</feature>
<dbReference type="SUPFAM" id="SSF101967">
    <property type="entry name" value="Adhesin YadA, collagen-binding domain"/>
    <property type="match status" value="2"/>
</dbReference>
<sequence length="438" mass="47146">MVKLESKWNKNHKYTSQNRGYQPNVTADAAHAEGKFTTASGFASHAEGESTTASGISSHAEGILTNATGRISHTEGLETTASGDISHAEGEQSTASGKTSHAEGYSTTASGFFSHAEGELSFASGRTSHAEGFGTQASGWFSHAEGFNTVANGTFSHASGFGTSTGGFDGAFIIGSNGTASASNSFFIANGSTAFDPAGCKISLLNNGNGCFDGTVSASSFVTAPGACNYAEMYESLDGQPIEVGYFVTLDGEKIRKANANDHFILGITSPNPGILADTEDQAFGKYLLDEWNRPINEEVTIPKVIPLEENFIIEEHTELRKKINPEWDPENPSRFRLMRPEWVAVGLIGKMLVRDDGTCQVNRFCKPNNAGIATESENGFRVMKRTGRNQILVLVTPLQIVENKSTIEQLSQLIIIKEKGYLSIEEFEIEKQKLLNK</sequence>
<evidence type="ECO:0000259" key="2">
    <source>
        <dbReference type="Pfam" id="PF11962"/>
    </source>
</evidence>
<dbReference type="Gene3D" id="4.10.80.40">
    <property type="entry name" value="succinate dehydrogenase protein domain"/>
    <property type="match status" value="1"/>
</dbReference>
<dbReference type="Proteomes" id="UP001241748">
    <property type="component" value="Unassembled WGS sequence"/>
</dbReference>
<feature type="region of interest" description="Disordered" evidence="1">
    <location>
        <begin position="1"/>
        <end position="24"/>
    </location>
</feature>
<feature type="compositionally biased region" description="Polar residues" evidence="1">
    <location>
        <begin position="91"/>
        <end position="103"/>
    </location>
</feature>
<evidence type="ECO:0000313" key="3">
    <source>
        <dbReference type="EMBL" id="MFB3167750.1"/>
    </source>
</evidence>
<dbReference type="InterPro" id="IPR021865">
    <property type="entry name" value="Peptidase_G2"/>
</dbReference>
<reference evidence="3 4" key="1">
    <citation type="submission" date="2024-05" db="EMBL/GenBank/DDBJ databases">
        <authorList>
            <person name="Venkateswaran K."/>
        </authorList>
    </citation>
    <scope>NUCLEOTIDE SEQUENCE [LARGE SCALE GENOMIC DNA]</scope>
    <source>
        <strain evidence="3 4">179-C4-2-HS</strain>
    </source>
</reference>
<accession>A0ABV4YSB5</accession>
<dbReference type="InterPro" id="IPR011049">
    <property type="entry name" value="Serralysin-like_metalloprot_C"/>
</dbReference>
<comment type="caution">
    <text evidence="3">The sequence shown here is derived from an EMBL/GenBank/DDBJ whole genome shotgun (WGS) entry which is preliminary data.</text>
</comment>
<dbReference type="Pfam" id="PF11962">
    <property type="entry name" value="Peptidase_G2"/>
    <property type="match status" value="1"/>
</dbReference>
<proteinExistence type="predicted"/>
<dbReference type="EMBL" id="JAROBZ020000001">
    <property type="protein sequence ID" value="MFB3167750.1"/>
    <property type="molecule type" value="Genomic_DNA"/>
</dbReference>
<gene>
    <name evidence="3" type="ORF">P5G62_011605</name>
</gene>
<evidence type="ECO:0000256" key="1">
    <source>
        <dbReference type="SAM" id="MobiDB-lite"/>
    </source>
</evidence>
<dbReference type="CDD" id="cd12820">
    <property type="entry name" value="LbR_YadA-like"/>
    <property type="match status" value="1"/>
</dbReference>
<protein>
    <submittedName>
        <fullName evidence="3">Peptidase G2 autoproteolytic cleavage domain-containing protein</fullName>
    </submittedName>
</protein>
<dbReference type="Gene3D" id="2.40.300.10">
    <property type="entry name" value="Head decoration protein D"/>
    <property type="match status" value="1"/>
</dbReference>
<dbReference type="RefSeq" id="WP_306074161.1">
    <property type="nucleotide sequence ID" value="NZ_JAROBZ020000001.1"/>
</dbReference>
<keyword evidence="4" id="KW-1185">Reference proteome</keyword>
<feature type="compositionally biased region" description="Polar residues" evidence="1">
    <location>
        <begin position="14"/>
        <end position="24"/>
    </location>
</feature>
<dbReference type="Gene3D" id="2.150.10.10">
    <property type="entry name" value="Serralysin-like metalloprotease, C-terminal"/>
    <property type="match status" value="1"/>
</dbReference>
<organism evidence="3 4">
    <name type="scientific">Neobacillus driksii</name>
    <dbReference type="NCBI Taxonomy" id="3035913"/>
    <lineage>
        <taxon>Bacteria</taxon>
        <taxon>Bacillati</taxon>
        <taxon>Bacillota</taxon>
        <taxon>Bacilli</taxon>
        <taxon>Bacillales</taxon>
        <taxon>Bacillaceae</taxon>
        <taxon>Neobacillus</taxon>
    </lineage>
</organism>
<feature type="domain" description="Peptidase G2 IMC autoproteolytic cleavage" evidence="2">
    <location>
        <begin position="206"/>
        <end position="387"/>
    </location>
</feature>
<evidence type="ECO:0000313" key="4">
    <source>
        <dbReference type="Proteomes" id="UP001241748"/>
    </source>
</evidence>